<name>T1GJ39_MEGSC</name>
<evidence type="ECO:0000256" key="1">
    <source>
        <dbReference type="SAM" id="MobiDB-lite"/>
    </source>
</evidence>
<dbReference type="OMA" id="DYACNIP"/>
<feature type="compositionally biased region" description="Low complexity" evidence="1">
    <location>
        <begin position="238"/>
        <end position="269"/>
    </location>
</feature>
<accession>T1GJ39</accession>
<dbReference type="Pfam" id="PF14786">
    <property type="entry name" value="Death_2"/>
    <property type="match status" value="1"/>
</dbReference>
<feature type="region of interest" description="Disordered" evidence="1">
    <location>
        <begin position="202"/>
        <end position="305"/>
    </location>
</feature>
<protein>
    <recommendedName>
        <fullName evidence="2">Death domain-containing protein</fullName>
    </recommendedName>
</protein>
<dbReference type="InterPro" id="IPR000488">
    <property type="entry name" value="Death_dom"/>
</dbReference>
<dbReference type="Gene3D" id="1.10.533.10">
    <property type="entry name" value="Death Domain, Fas"/>
    <property type="match status" value="1"/>
</dbReference>
<reference evidence="3" key="2">
    <citation type="submission" date="2015-06" db="UniProtKB">
        <authorList>
            <consortium name="EnsemblMetazoa"/>
        </authorList>
    </citation>
    <scope>IDENTIFICATION</scope>
</reference>
<dbReference type="AlphaFoldDB" id="T1GJ39"/>
<dbReference type="STRING" id="36166.T1GJ39"/>
<evidence type="ECO:0000313" key="4">
    <source>
        <dbReference type="Proteomes" id="UP000015102"/>
    </source>
</evidence>
<dbReference type="EnsemblMetazoa" id="MESCA003480-RA">
    <property type="protein sequence ID" value="MESCA003480-PA"/>
    <property type="gene ID" value="MESCA003480"/>
</dbReference>
<evidence type="ECO:0000313" key="3">
    <source>
        <dbReference type="EnsemblMetazoa" id="MESCA003480-PA"/>
    </source>
</evidence>
<dbReference type="CDD" id="cd08308">
    <property type="entry name" value="Death_Tube"/>
    <property type="match status" value="1"/>
</dbReference>
<dbReference type="PROSITE" id="PS50017">
    <property type="entry name" value="DEATH_DOMAIN"/>
    <property type="match status" value="1"/>
</dbReference>
<dbReference type="SUPFAM" id="SSF47986">
    <property type="entry name" value="DEATH domain"/>
    <property type="match status" value="1"/>
</dbReference>
<proteinExistence type="predicted"/>
<reference evidence="4" key="1">
    <citation type="submission" date="2013-02" db="EMBL/GenBank/DDBJ databases">
        <authorList>
            <person name="Hughes D."/>
        </authorList>
    </citation>
    <scope>NUCLEOTIDE SEQUENCE</scope>
    <source>
        <strain>Durham</strain>
        <strain evidence="4">NC isolate 2 -- Noor lab</strain>
    </source>
</reference>
<feature type="domain" description="Death" evidence="2">
    <location>
        <begin position="51"/>
        <end position="112"/>
    </location>
</feature>
<organism evidence="3 4">
    <name type="scientific">Megaselia scalaris</name>
    <name type="common">Humpbacked fly</name>
    <name type="synonym">Phora scalaris</name>
    <dbReference type="NCBI Taxonomy" id="36166"/>
    <lineage>
        <taxon>Eukaryota</taxon>
        <taxon>Metazoa</taxon>
        <taxon>Ecdysozoa</taxon>
        <taxon>Arthropoda</taxon>
        <taxon>Hexapoda</taxon>
        <taxon>Insecta</taxon>
        <taxon>Pterygota</taxon>
        <taxon>Neoptera</taxon>
        <taxon>Endopterygota</taxon>
        <taxon>Diptera</taxon>
        <taxon>Brachycera</taxon>
        <taxon>Muscomorpha</taxon>
        <taxon>Platypezoidea</taxon>
        <taxon>Phoridae</taxon>
        <taxon>Megaseliini</taxon>
        <taxon>Megaselia</taxon>
    </lineage>
</organism>
<dbReference type="EMBL" id="CAQQ02005852">
    <property type="status" value="NOT_ANNOTATED_CDS"/>
    <property type="molecule type" value="Genomic_DNA"/>
</dbReference>
<dbReference type="InterPro" id="IPR029397">
    <property type="entry name" value="Tube_Death"/>
</dbReference>
<dbReference type="Proteomes" id="UP000015102">
    <property type="component" value="Unassembled WGS sequence"/>
</dbReference>
<feature type="compositionally biased region" description="Polar residues" evidence="1">
    <location>
        <begin position="270"/>
        <end position="305"/>
    </location>
</feature>
<dbReference type="SMART" id="SM00005">
    <property type="entry name" value="DEATH"/>
    <property type="match status" value="1"/>
</dbReference>
<dbReference type="GO" id="GO:0007165">
    <property type="term" value="P:signal transduction"/>
    <property type="evidence" value="ECO:0007669"/>
    <property type="project" value="InterPro"/>
</dbReference>
<sequence length="305" mass="33740">MYGRNTELRKLSESDIRKLGDILDLSNDWKLLIGHIPKDATTSLETYYQAKYNNEHIRLIENVSEQQKRSPTEILLDEWGTSGKKRPTLEVLLNVLVKAQLLRAADLVALNFLNEPPPERPKRGPGAPIPIDIPMDTEEIREIEADLNRGSYPGTDTLNDNANVSLLLNNNRDLYDKYRNSQHISSIENENIPILSALATSDDEDIENPSKEWPPQEVPDPNVPDLSALQHSTALPDLSSLLSNDDASDNSSSSSVNSENVESSISSNVTPNINDSSLTTITETSGDNSFDMSNGSFKSSENIPV</sequence>
<dbReference type="HOGENOM" id="CLU_1052004_0_0_1"/>
<evidence type="ECO:0000259" key="2">
    <source>
        <dbReference type="PROSITE" id="PS50017"/>
    </source>
</evidence>
<dbReference type="InterPro" id="IPR011029">
    <property type="entry name" value="DEATH-like_dom_sf"/>
</dbReference>
<keyword evidence="4" id="KW-1185">Reference proteome</keyword>